<dbReference type="SMART" id="SM00479">
    <property type="entry name" value="EXOIII"/>
    <property type="match status" value="1"/>
</dbReference>
<dbReference type="PANTHER" id="PTHR30231:SF41">
    <property type="entry name" value="DNA POLYMERASE III SUBUNIT EPSILON"/>
    <property type="match status" value="1"/>
</dbReference>
<dbReference type="Pfam" id="PF00929">
    <property type="entry name" value="RNase_T"/>
    <property type="match status" value="1"/>
</dbReference>
<evidence type="ECO:0000259" key="1">
    <source>
        <dbReference type="SMART" id="SM00479"/>
    </source>
</evidence>
<dbReference type="EMBL" id="SMJU01000013">
    <property type="protein sequence ID" value="TDB61817.1"/>
    <property type="molecule type" value="Genomic_DNA"/>
</dbReference>
<dbReference type="GO" id="GO:0003677">
    <property type="term" value="F:DNA binding"/>
    <property type="evidence" value="ECO:0007669"/>
    <property type="project" value="InterPro"/>
</dbReference>
<keyword evidence="2" id="KW-0378">Hydrolase</keyword>
<dbReference type="NCBIfam" id="TIGR00573">
    <property type="entry name" value="dnaq"/>
    <property type="match status" value="1"/>
</dbReference>
<dbReference type="PANTHER" id="PTHR30231">
    <property type="entry name" value="DNA POLYMERASE III SUBUNIT EPSILON"/>
    <property type="match status" value="1"/>
</dbReference>
<dbReference type="RefSeq" id="WP_132120607.1">
    <property type="nucleotide sequence ID" value="NZ_SMJU01000013.1"/>
</dbReference>
<keyword evidence="2" id="KW-0540">Nuclease</keyword>
<evidence type="ECO:0000313" key="2">
    <source>
        <dbReference type="EMBL" id="TDB61817.1"/>
    </source>
</evidence>
<dbReference type="InterPro" id="IPR006054">
    <property type="entry name" value="DnaQ"/>
</dbReference>
<accession>A0A4R4K370</accession>
<comment type="caution">
    <text evidence="2">The sequence shown here is derived from an EMBL/GenBank/DDBJ whole genome shotgun (WGS) entry which is preliminary data.</text>
</comment>
<dbReference type="GO" id="GO:0045004">
    <property type="term" value="P:DNA replication proofreading"/>
    <property type="evidence" value="ECO:0007669"/>
    <property type="project" value="TreeGrafter"/>
</dbReference>
<dbReference type="Gene3D" id="3.30.420.10">
    <property type="entry name" value="Ribonuclease H-like superfamily/Ribonuclease H"/>
    <property type="match status" value="1"/>
</dbReference>
<dbReference type="Proteomes" id="UP000295706">
    <property type="component" value="Unassembled WGS sequence"/>
</dbReference>
<proteinExistence type="predicted"/>
<evidence type="ECO:0000313" key="3">
    <source>
        <dbReference type="Proteomes" id="UP000295706"/>
    </source>
</evidence>
<keyword evidence="3" id="KW-1185">Reference proteome</keyword>
<keyword evidence="2" id="KW-0269">Exonuclease</keyword>
<dbReference type="AlphaFoldDB" id="A0A4R4K370"/>
<dbReference type="GO" id="GO:0003887">
    <property type="term" value="F:DNA-directed DNA polymerase activity"/>
    <property type="evidence" value="ECO:0007669"/>
    <property type="project" value="InterPro"/>
</dbReference>
<reference evidence="2 3" key="1">
    <citation type="submission" date="2019-02" db="EMBL/GenBank/DDBJ databases">
        <title>Arundinibacter roseus gen. nov., sp. nov., a new member of the family Cytophagaceae.</title>
        <authorList>
            <person name="Szuroczki S."/>
            <person name="Khayer B."/>
            <person name="Sproer C."/>
            <person name="Toumi M."/>
            <person name="Szabo A."/>
            <person name="Felfoldi T."/>
            <person name="Schumann P."/>
            <person name="Toth E."/>
        </authorList>
    </citation>
    <scope>NUCLEOTIDE SEQUENCE [LARGE SCALE GENOMIC DNA]</scope>
    <source>
        <strain evidence="2 3">DMA-k-7a</strain>
    </source>
</reference>
<dbReference type="InterPro" id="IPR013520">
    <property type="entry name" value="Ribonucl_H"/>
</dbReference>
<dbReference type="CDD" id="cd06127">
    <property type="entry name" value="DEDDh"/>
    <property type="match status" value="1"/>
</dbReference>
<dbReference type="SUPFAM" id="SSF53098">
    <property type="entry name" value="Ribonuclease H-like"/>
    <property type="match status" value="1"/>
</dbReference>
<dbReference type="OrthoDB" id="9803925at2"/>
<gene>
    <name evidence="2" type="ORF">EZE20_18905</name>
</gene>
<organism evidence="2 3">
    <name type="scientific">Arundinibacter roseus</name>
    <dbReference type="NCBI Taxonomy" id="2070510"/>
    <lineage>
        <taxon>Bacteria</taxon>
        <taxon>Pseudomonadati</taxon>
        <taxon>Bacteroidota</taxon>
        <taxon>Cytophagia</taxon>
        <taxon>Cytophagales</taxon>
        <taxon>Spirosomataceae</taxon>
        <taxon>Arundinibacter</taxon>
    </lineage>
</organism>
<dbReference type="GO" id="GO:0008408">
    <property type="term" value="F:3'-5' exonuclease activity"/>
    <property type="evidence" value="ECO:0007669"/>
    <property type="project" value="TreeGrafter"/>
</dbReference>
<dbReference type="InterPro" id="IPR012337">
    <property type="entry name" value="RNaseH-like_sf"/>
</dbReference>
<dbReference type="InterPro" id="IPR036397">
    <property type="entry name" value="RNaseH_sf"/>
</dbReference>
<feature type="domain" description="Exonuclease" evidence="1">
    <location>
        <begin position="43"/>
        <end position="214"/>
    </location>
</feature>
<name>A0A4R4K370_9BACT</name>
<protein>
    <submittedName>
        <fullName evidence="2">3'-5' exonuclease</fullName>
    </submittedName>
</protein>
<dbReference type="GO" id="GO:0005829">
    <property type="term" value="C:cytosol"/>
    <property type="evidence" value="ECO:0007669"/>
    <property type="project" value="TreeGrafter"/>
</dbReference>
<sequence length="231" mass="25992">MMQKLFQEVRAYFGSSEPYPDFYQQYAEQDFSKNLRLPFEEITCTVFDTETTGLDAGKDKILSIGAIQLKGNELFVGKSLSILVRQKQDFKIAAIHGIIRNEEDGMEQSEAIRQFLEFIGTSVLIGHHVDFDIAMINAALKGMQAGPLKNQKIDTAHLAARLNSSPDALPQAGQFSLDVLCKQYGLVTKARHTADGDAYLTAILFLHLRHRLRERGVHSLQALTQKKRRLL</sequence>